<feature type="region of interest" description="Disordered" evidence="2">
    <location>
        <begin position="1"/>
        <end position="46"/>
    </location>
</feature>
<dbReference type="InterPro" id="IPR036400">
    <property type="entry name" value="Cyt_B5-like_heme/steroid_sf"/>
</dbReference>
<evidence type="ECO:0000256" key="2">
    <source>
        <dbReference type="SAM" id="MobiDB-lite"/>
    </source>
</evidence>
<dbReference type="EMBL" id="JAIWOZ010000004">
    <property type="protein sequence ID" value="KAH6606703.1"/>
    <property type="molecule type" value="Genomic_DNA"/>
</dbReference>
<dbReference type="Pfam" id="PF00173">
    <property type="entry name" value="Cyt-b5"/>
    <property type="match status" value="1"/>
</dbReference>
<dbReference type="GO" id="GO:0012505">
    <property type="term" value="C:endomembrane system"/>
    <property type="evidence" value="ECO:0007669"/>
    <property type="project" value="TreeGrafter"/>
</dbReference>
<comment type="similarity">
    <text evidence="1">Belongs to the cytochrome b5 family. MAPR subfamily.</text>
</comment>
<dbReference type="FunFam" id="3.10.120.10:FF:000018">
    <property type="entry name" value="Heme/steroid binding domain protein, putative"/>
    <property type="match status" value="1"/>
</dbReference>
<proteinExistence type="inferred from homology"/>
<feature type="domain" description="Cytochrome b5 heme-binding" evidence="3">
    <location>
        <begin position="105"/>
        <end position="204"/>
    </location>
</feature>
<dbReference type="AlphaFoldDB" id="A0A9P8QQ48"/>
<dbReference type="PANTHER" id="PTHR10281">
    <property type="entry name" value="MEMBRANE-ASSOCIATED PROGESTERONE RECEPTOR COMPONENT-RELATED"/>
    <property type="match status" value="1"/>
</dbReference>
<organism evidence="4 5">
    <name type="scientific">Trichoderma cornu-damae</name>
    <dbReference type="NCBI Taxonomy" id="654480"/>
    <lineage>
        <taxon>Eukaryota</taxon>
        <taxon>Fungi</taxon>
        <taxon>Dikarya</taxon>
        <taxon>Ascomycota</taxon>
        <taxon>Pezizomycotina</taxon>
        <taxon>Sordariomycetes</taxon>
        <taxon>Hypocreomycetidae</taxon>
        <taxon>Hypocreales</taxon>
        <taxon>Hypocreaceae</taxon>
        <taxon>Trichoderma</taxon>
    </lineage>
</organism>
<dbReference type="InterPro" id="IPR050577">
    <property type="entry name" value="MAPR/NEUFC/NENF-like"/>
</dbReference>
<accession>A0A9P8QQ48</accession>
<evidence type="ECO:0000313" key="4">
    <source>
        <dbReference type="EMBL" id="KAH6606703.1"/>
    </source>
</evidence>
<comment type="caution">
    <text evidence="4">The sequence shown here is derived from an EMBL/GenBank/DDBJ whole genome shotgun (WGS) entry which is preliminary data.</text>
</comment>
<dbReference type="SMART" id="SM01117">
    <property type="entry name" value="Cyt-b5"/>
    <property type="match status" value="1"/>
</dbReference>
<sequence>SLIDENHISPALMAESELRQRKQQNVGEPTEAAETESRSKSRIDDEDADSPWIDVLRVISFLFVASCALSYWISGGESFFWGMKNKPNYLKVDWWKAQMQGPMYLTPEELAAYDGKDPSKPVYLALNGTIFDVSAGRHIYGPGGSYSYFAGCDAARAFVTTCFAEDRTPDMRGVEDMFLPLDDPETDAQWTTAEMKELKAKELIVAQKKVHESLKHWVNFFGNSKKYHRVGYVKRDKNWLEKLPRRKLCAAAQEGRTKRKPRHGGDED</sequence>
<evidence type="ECO:0000259" key="3">
    <source>
        <dbReference type="SMART" id="SM01117"/>
    </source>
</evidence>
<protein>
    <recommendedName>
        <fullName evidence="3">Cytochrome b5 heme-binding domain-containing protein</fullName>
    </recommendedName>
</protein>
<gene>
    <name evidence="4" type="ORF">Trco_005856</name>
</gene>
<evidence type="ECO:0000256" key="1">
    <source>
        <dbReference type="ARBA" id="ARBA00038357"/>
    </source>
</evidence>
<name>A0A9P8QQ48_9HYPO</name>
<dbReference type="GO" id="GO:0016020">
    <property type="term" value="C:membrane"/>
    <property type="evidence" value="ECO:0007669"/>
    <property type="project" value="TreeGrafter"/>
</dbReference>
<reference evidence="4" key="1">
    <citation type="submission" date="2021-08" db="EMBL/GenBank/DDBJ databases">
        <title>Chromosome-Level Trichoderma cornu-damae using Hi-C Data.</title>
        <authorList>
            <person name="Kim C.S."/>
        </authorList>
    </citation>
    <scope>NUCLEOTIDE SEQUENCE</scope>
    <source>
        <strain evidence="4">KA19-0412C</strain>
    </source>
</reference>
<dbReference type="SUPFAM" id="SSF55856">
    <property type="entry name" value="Cytochrome b5-like heme/steroid binding domain"/>
    <property type="match status" value="1"/>
</dbReference>
<dbReference type="Gene3D" id="3.10.120.10">
    <property type="entry name" value="Cytochrome b5-like heme/steroid binding domain"/>
    <property type="match status" value="1"/>
</dbReference>
<evidence type="ECO:0000313" key="5">
    <source>
        <dbReference type="Proteomes" id="UP000827724"/>
    </source>
</evidence>
<dbReference type="OrthoDB" id="10257697at2759"/>
<dbReference type="InterPro" id="IPR001199">
    <property type="entry name" value="Cyt_B5-like_heme/steroid-bd"/>
</dbReference>
<dbReference type="PANTHER" id="PTHR10281:SF76">
    <property type="entry name" value="CALCUTTA CUP-RELATED"/>
    <property type="match status" value="1"/>
</dbReference>
<dbReference type="Proteomes" id="UP000827724">
    <property type="component" value="Unassembled WGS sequence"/>
</dbReference>
<keyword evidence="5" id="KW-1185">Reference proteome</keyword>
<feature type="non-terminal residue" evidence="4">
    <location>
        <position position="268"/>
    </location>
</feature>